<gene>
    <name evidence="1" type="ORF">VP01_1677g2</name>
</gene>
<dbReference type="VEuPathDB" id="FungiDB:VP01_1677g2"/>
<proteinExistence type="predicted"/>
<protein>
    <submittedName>
        <fullName evidence="1">Uncharacterized protein</fullName>
    </submittedName>
</protein>
<comment type="caution">
    <text evidence="1">The sequence shown here is derived from an EMBL/GenBank/DDBJ whole genome shotgun (WGS) entry which is preliminary data.</text>
</comment>
<dbReference type="Proteomes" id="UP000037035">
    <property type="component" value="Unassembled WGS sequence"/>
</dbReference>
<dbReference type="AlphaFoldDB" id="A0A0L6VGK9"/>
<organism evidence="1 2">
    <name type="scientific">Puccinia sorghi</name>
    <dbReference type="NCBI Taxonomy" id="27349"/>
    <lineage>
        <taxon>Eukaryota</taxon>
        <taxon>Fungi</taxon>
        <taxon>Dikarya</taxon>
        <taxon>Basidiomycota</taxon>
        <taxon>Pucciniomycotina</taxon>
        <taxon>Pucciniomycetes</taxon>
        <taxon>Pucciniales</taxon>
        <taxon>Pucciniaceae</taxon>
        <taxon>Puccinia</taxon>
    </lineage>
</organism>
<keyword evidence="2" id="KW-1185">Reference proteome</keyword>
<name>A0A0L6VGK9_9BASI</name>
<evidence type="ECO:0000313" key="2">
    <source>
        <dbReference type="Proteomes" id="UP000037035"/>
    </source>
</evidence>
<evidence type="ECO:0000313" key="1">
    <source>
        <dbReference type="EMBL" id="KNZ59712.1"/>
    </source>
</evidence>
<reference evidence="1 2" key="1">
    <citation type="submission" date="2015-08" db="EMBL/GenBank/DDBJ databases">
        <title>Next Generation Sequencing and Analysis of the Genome of Puccinia sorghi L Schw, the Causal Agent of Maize Common Rust.</title>
        <authorList>
            <person name="Rochi L."/>
            <person name="Burguener G."/>
            <person name="Darino M."/>
            <person name="Turjanski A."/>
            <person name="Kreff E."/>
            <person name="Dieguez M.J."/>
            <person name="Sacco F."/>
        </authorList>
    </citation>
    <scope>NUCLEOTIDE SEQUENCE [LARGE SCALE GENOMIC DNA]</scope>
    <source>
        <strain evidence="1 2">RO10H11247</strain>
    </source>
</reference>
<accession>A0A0L6VGK9</accession>
<sequence length="122" mass="13391">MGPLLRSVGEVTDPCIEAGCSDLLDWVFWLTRQCGNPSPIPFTGFWLIENPITHPLASSPKHTKANTIACMILNKLLNHPGSLYVQECEARNSCEVYPTPGKVTISTKSNIIRGMLDCPSHP</sequence>
<dbReference type="EMBL" id="LAVV01006478">
    <property type="protein sequence ID" value="KNZ59712.1"/>
    <property type="molecule type" value="Genomic_DNA"/>
</dbReference>